<evidence type="ECO:0000313" key="2">
    <source>
        <dbReference type="EMBL" id="MBK7422462.1"/>
    </source>
</evidence>
<dbReference type="Gene3D" id="3.40.430.10">
    <property type="entry name" value="Dihydrofolate Reductase, subunit A"/>
    <property type="match status" value="1"/>
</dbReference>
<dbReference type="GO" id="GO:0008703">
    <property type="term" value="F:5-amino-6-(5-phosphoribosylamino)uracil reductase activity"/>
    <property type="evidence" value="ECO:0007669"/>
    <property type="project" value="InterPro"/>
</dbReference>
<organism evidence="2 3">
    <name type="scientific">Candidatus Propionivibrio dominans</name>
    <dbReference type="NCBI Taxonomy" id="2954373"/>
    <lineage>
        <taxon>Bacteria</taxon>
        <taxon>Pseudomonadati</taxon>
        <taxon>Pseudomonadota</taxon>
        <taxon>Betaproteobacteria</taxon>
        <taxon>Rhodocyclales</taxon>
        <taxon>Rhodocyclaceae</taxon>
        <taxon>Propionivibrio</taxon>
    </lineage>
</organism>
<feature type="domain" description="Bacterial bifunctional deaminase-reductase C-terminal" evidence="1">
    <location>
        <begin position="4"/>
        <end position="168"/>
    </location>
</feature>
<evidence type="ECO:0000313" key="3">
    <source>
        <dbReference type="Proteomes" id="UP000886602"/>
    </source>
</evidence>
<dbReference type="EMBL" id="JADJNC010000006">
    <property type="protein sequence ID" value="MBK7422462.1"/>
    <property type="molecule type" value="Genomic_DNA"/>
</dbReference>
<accession>A0A9D7I7V2</accession>
<comment type="caution">
    <text evidence="2">The sequence shown here is derived from an EMBL/GenBank/DDBJ whole genome shotgun (WGS) entry which is preliminary data.</text>
</comment>
<reference evidence="2" key="1">
    <citation type="submission" date="2020-10" db="EMBL/GenBank/DDBJ databases">
        <title>Connecting structure to function with the recovery of over 1000 high-quality activated sludge metagenome-assembled genomes encoding full-length rRNA genes using long-read sequencing.</title>
        <authorList>
            <person name="Singleton C.M."/>
            <person name="Petriglieri F."/>
            <person name="Kristensen J.M."/>
            <person name="Kirkegaard R.H."/>
            <person name="Michaelsen T.Y."/>
            <person name="Andersen M.H."/>
            <person name="Karst S.M."/>
            <person name="Dueholm M.S."/>
            <person name="Nielsen P.H."/>
            <person name="Albertsen M."/>
        </authorList>
    </citation>
    <scope>NUCLEOTIDE SEQUENCE</scope>
    <source>
        <strain evidence="2">EsbW_18-Q3-R4-48_MAXAC.044</strain>
    </source>
</reference>
<dbReference type="PANTHER" id="PTHR38011">
    <property type="entry name" value="DIHYDROFOLATE REDUCTASE FAMILY PROTEIN (AFU_ORTHOLOGUE AFUA_8G06820)"/>
    <property type="match status" value="1"/>
</dbReference>
<dbReference type="InterPro" id="IPR024072">
    <property type="entry name" value="DHFR-like_dom_sf"/>
</dbReference>
<proteinExistence type="predicted"/>
<dbReference type="PANTHER" id="PTHR38011:SF11">
    <property type="entry name" value="2,5-DIAMINO-6-RIBOSYLAMINO-4(3H)-PYRIMIDINONE 5'-PHOSPHATE REDUCTASE"/>
    <property type="match status" value="1"/>
</dbReference>
<dbReference type="Proteomes" id="UP000886602">
    <property type="component" value="Unassembled WGS sequence"/>
</dbReference>
<gene>
    <name evidence="2" type="ORF">IPJ48_04830</name>
</gene>
<evidence type="ECO:0000259" key="1">
    <source>
        <dbReference type="Pfam" id="PF01872"/>
    </source>
</evidence>
<dbReference type="Pfam" id="PF01872">
    <property type="entry name" value="RibD_C"/>
    <property type="match status" value="1"/>
</dbReference>
<dbReference type="SUPFAM" id="SSF53597">
    <property type="entry name" value="Dihydrofolate reductase-like"/>
    <property type="match status" value="1"/>
</dbReference>
<dbReference type="AlphaFoldDB" id="A0A9D7I7V2"/>
<dbReference type="InterPro" id="IPR050765">
    <property type="entry name" value="Riboflavin_Biosynth_HTPR"/>
</dbReference>
<dbReference type="InterPro" id="IPR002734">
    <property type="entry name" value="RibDG_C"/>
</dbReference>
<sequence length="188" mass="20850">MDRPVVSVFLALSLDGFIAGSDGDLSWLNLYATDSALETGYERLLHDIDTLLMGRNTYEKVLSFDSWPYSGKRVVVMTHRPFFARHGEMAQAGPLHEVLERLWEQGARHVYLDGGQVVRQGLADGLVDELTLSWVPVILGDGIGLFHGLQNRSAWEANEVRRLPSGLVQTSYRSPFPKEADHKGGGVS</sequence>
<protein>
    <submittedName>
        <fullName evidence="2">Dihydrofolate reductase</fullName>
    </submittedName>
</protein>
<dbReference type="GO" id="GO:0009231">
    <property type="term" value="P:riboflavin biosynthetic process"/>
    <property type="evidence" value="ECO:0007669"/>
    <property type="project" value="InterPro"/>
</dbReference>
<name>A0A9D7I7V2_9RHOO</name>